<dbReference type="RefSeq" id="YP_009803522.1">
    <property type="nucleotide sequence ID" value="NC_047994.1"/>
</dbReference>
<accession>A0A2Z4QE88</accession>
<dbReference type="GeneID" id="54994085"/>
<proteinExistence type="predicted"/>
<organism evidence="1 2">
    <name type="scientific">Klebsiella phage ZCKP1</name>
    <dbReference type="NCBI Taxonomy" id="2201417"/>
    <lineage>
        <taxon>Viruses</taxon>
        <taxon>Duplodnaviria</taxon>
        <taxon>Heunggongvirae</taxon>
        <taxon>Uroviricota</taxon>
        <taxon>Caudoviricetes</taxon>
        <taxon>Stephanstirmvirinae</taxon>
        <taxon>Phapecoctavirus</taxon>
        <taxon>Phapecoctavirus ZCKP1</taxon>
        <taxon>Klebsiella virus ZCKP1</taxon>
    </lineage>
</organism>
<name>A0A2Z4QE88_9CAUD</name>
<dbReference type="EMBL" id="MH252123">
    <property type="protein sequence ID" value="AWY08244.1"/>
    <property type="molecule type" value="Genomic_DNA"/>
</dbReference>
<dbReference type="Proteomes" id="UP000250540">
    <property type="component" value="Segment"/>
</dbReference>
<keyword evidence="2" id="KW-1185">Reference proteome</keyword>
<evidence type="ECO:0000313" key="1">
    <source>
        <dbReference type="EMBL" id="AWY08244.1"/>
    </source>
</evidence>
<evidence type="ECO:0000313" key="2">
    <source>
        <dbReference type="Proteomes" id="UP000250540"/>
    </source>
</evidence>
<reference evidence="1 2" key="1">
    <citation type="submission" date="2018-04" db="EMBL/GenBank/DDBJ databases">
        <title>Bacteriophage ZCKP1: a potential treatment for Klebsiella pneumoniae isolated from Egyptian diabetic foot patients.</title>
        <authorList>
            <person name="Taha O.A."/>
            <person name="Connerton P.L."/>
            <person name="Connerton I.F."/>
            <person name="El-Shibiny A."/>
        </authorList>
    </citation>
    <scope>NUCLEOTIDE SEQUENCE [LARGE SCALE GENOMIC DNA]</scope>
</reference>
<dbReference type="KEGG" id="vg:54994085"/>
<sequence length="121" mass="14434">MRTKQISLSSTMLLMFYKRWFEGDTSLNRTEHGLCLCINHFVRSHYAEDVPSPRWYDDMVNSLLYEMRKQFEEAGLSVVNPFNKAYADYFFEVENKICHLNPLRIQWVKDRIEDANNACIE</sequence>
<protein>
    <submittedName>
        <fullName evidence="1">Uncharacterized protein</fullName>
    </submittedName>
</protein>